<protein>
    <submittedName>
        <fullName evidence="1">Uncharacterized protein</fullName>
    </submittedName>
</protein>
<reference evidence="1 2" key="1">
    <citation type="submission" date="2018-11" db="EMBL/GenBank/DDBJ databases">
        <authorList>
            <consortium name="Pathogen Informatics"/>
        </authorList>
    </citation>
    <scope>NUCLEOTIDE SEQUENCE [LARGE SCALE GENOMIC DNA]</scope>
</reference>
<sequence length="125" mass="14420">MRTQSTRLLSGPRVPTPVVSRFTKLQLELRARLTKTTRNYAAEREFFESLIALQSDSEDWWKKFSEEIANGRAEVEAAFRSIRKVLLQLDSSTKRAEKELSTLISTAEVRILYVIFEVVKLPDQS</sequence>
<name>A0A3P7NV17_DIBLA</name>
<gene>
    <name evidence="1" type="ORF">DILT_LOCUS16423</name>
</gene>
<dbReference type="Proteomes" id="UP000281553">
    <property type="component" value="Unassembled WGS sequence"/>
</dbReference>
<dbReference type="AlphaFoldDB" id="A0A3P7NV17"/>
<organism evidence="1 2">
    <name type="scientific">Dibothriocephalus latus</name>
    <name type="common">Fish tapeworm</name>
    <name type="synonym">Diphyllobothrium latum</name>
    <dbReference type="NCBI Taxonomy" id="60516"/>
    <lineage>
        <taxon>Eukaryota</taxon>
        <taxon>Metazoa</taxon>
        <taxon>Spiralia</taxon>
        <taxon>Lophotrochozoa</taxon>
        <taxon>Platyhelminthes</taxon>
        <taxon>Cestoda</taxon>
        <taxon>Eucestoda</taxon>
        <taxon>Diphyllobothriidea</taxon>
        <taxon>Diphyllobothriidae</taxon>
        <taxon>Dibothriocephalus</taxon>
    </lineage>
</organism>
<keyword evidence="2" id="KW-1185">Reference proteome</keyword>
<evidence type="ECO:0000313" key="1">
    <source>
        <dbReference type="EMBL" id="VDN34101.1"/>
    </source>
</evidence>
<evidence type="ECO:0000313" key="2">
    <source>
        <dbReference type="Proteomes" id="UP000281553"/>
    </source>
</evidence>
<accession>A0A3P7NV17</accession>
<proteinExistence type="predicted"/>
<dbReference type="EMBL" id="UYRU01084736">
    <property type="protein sequence ID" value="VDN34101.1"/>
    <property type="molecule type" value="Genomic_DNA"/>
</dbReference>